<proteinExistence type="predicted"/>
<reference evidence="8 9" key="1">
    <citation type="submission" date="2020-08" db="EMBL/GenBank/DDBJ databases">
        <title>Genomic Encyclopedia of Type Strains, Phase IV (KMG-IV): sequencing the most valuable type-strain genomes for metagenomic binning, comparative biology and taxonomic classification.</title>
        <authorList>
            <person name="Goeker M."/>
        </authorList>
    </citation>
    <scope>NUCLEOTIDE SEQUENCE [LARGE SCALE GENOMIC DNA]</scope>
    <source>
        <strain evidence="8 9">DSM 103336</strain>
    </source>
</reference>
<feature type="compositionally biased region" description="Low complexity" evidence="5">
    <location>
        <begin position="364"/>
        <end position="381"/>
    </location>
</feature>
<feature type="transmembrane region" description="Helical" evidence="6">
    <location>
        <begin position="169"/>
        <end position="188"/>
    </location>
</feature>
<dbReference type="SUPFAM" id="SSF50182">
    <property type="entry name" value="Sm-like ribonucleoproteins"/>
    <property type="match status" value="1"/>
</dbReference>
<dbReference type="GO" id="GO:0008381">
    <property type="term" value="F:mechanosensitive monoatomic ion channel activity"/>
    <property type="evidence" value="ECO:0007669"/>
    <property type="project" value="UniProtKB-ARBA"/>
</dbReference>
<evidence type="ECO:0000256" key="4">
    <source>
        <dbReference type="ARBA" id="ARBA00023136"/>
    </source>
</evidence>
<dbReference type="GO" id="GO:0016020">
    <property type="term" value="C:membrane"/>
    <property type="evidence" value="ECO:0007669"/>
    <property type="project" value="UniProtKB-SubCell"/>
</dbReference>
<organism evidence="8 9">
    <name type="scientific">Sphingomonas prati</name>
    <dbReference type="NCBI Taxonomy" id="1843237"/>
    <lineage>
        <taxon>Bacteria</taxon>
        <taxon>Pseudomonadati</taxon>
        <taxon>Pseudomonadota</taxon>
        <taxon>Alphaproteobacteria</taxon>
        <taxon>Sphingomonadales</taxon>
        <taxon>Sphingomonadaceae</taxon>
        <taxon>Sphingomonas</taxon>
    </lineage>
</organism>
<evidence type="ECO:0000256" key="6">
    <source>
        <dbReference type="SAM" id="Phobius"/>
    </source>
</evidence>
<name>A0A7W9BPG7_9SPHN</name>
<feature type="domain" description="Mechanosensitive ion channel MscS" evidence="7">
    <location>
        <begin position="192"/>
        <end position="257"/>
    </location>
</feature>
<evidence type="ECO:0000256" key="1">
    <source>
        <dbReference type="ARBA" id="ARBA00004370"/>
    </source>
</evidence>
<feature type="transmembrane region" description="Helical" evidence="6">
    <location>
        <begin position="142"/>
        <end position="163"/>
    </location>
</feature>
<dbReference type="AlphaFoldDB" id="A0A7W9BPG7"/>
<feature type="transmembrane region" description="Helical" evidence="6">
    <location>
        <begin position="65"/>
        <end position="83"/>
    </location>
</feature>
<evidence type="ECO:0000313" key="8">
    <source>
        <dbReference type="EMBL" id="MBB5727732.1"/>
    </source>
</evidence>
<protein>
    <submittedName>
        <fullName evidence="8">Small-conductance mechanosensitive channel</fullName>
    </submittedName>
</protein>
<accession>A0A7W9BPG7</accession>
<dbReference type="Proteomes" id="UP000546701">
    <property type="component" value="Unassembled WGS sequence"/>
</dbReference>
<gene>
    <name evidence="8" type="ORF">FHS99_000188</name>
</gene>
<dbReference type="OrthoDB" id="9792218at2"/>
<dbReference type="InterPro" id="IPR023408">
    <property type="entry name" value="MscS_beta-dom_sf"/>
</dbReference>
<sequence>MKTLDRWIETYDDTALRFGSALAIGVGAILLGLLLHHVLMLVARRGAARTPSGTDDLIVDRLAQPLRWVFCAIALTAVLPALRLNDDATEIWQRIFGLGVPALMGWLLIGILNALQDVLIARTDITVEDNLRARRKRTRAGILHRITVFLVLVVTLCMMLISIPSVRTIGVTLIASAGLAALAVGAAAQPALKNLIAGVQMAFTEPIRIDDAVVLDNEWGRIEEITLTYVVIRIWDDRRLVVPVSRFLEQPFQNWTRESAQLLGNIIFYLDPTADIPRLRAHLATVMDRMPLWDRRFHNLQVTDMKADMIEVRALMTAKDGPTAFDLRCAVREAMLAYIAAEMPEALLQRRITPTSGDWPVIAPGPTTPAASPPASTDRTA</sequence>
<dbReference type="Gene3D" id="2.30.30.60">
    <property type="match status" value="1"/>
</dbReference>
<dbReference type="RefSeq" id="WP_157175249.1">
    <property type="nucleotide sequence ID" value="NZ_BMJP01000001.1"/>
</dbReference>
<keyword evidence="2 6" id="KW-0812">Transmembrane</keyword>
<dbReference type="InterPro" id="IPR006685">
    <property type="entry name" value="MscS_channel_2nd"/>
</dbReference>
<keyword evidence="4 6" id="KW-0472">Membrane</keyword>
<comment type="subcellular location">
    <subcellularLocation>
        <location evidence="1">Membrane</location>
    </subcellularLocation>
</comment>
<evidence type="ECO:0000313" key="9">
    <source>
        <dbReference type="Proteomes" id="UP000546701"/>
    </source>
</evidence>
<comment type="caution">
    <text evidence="8">The sequence shown here is derived from an EMBL/GenBank/DDBJ whole genome shotgun (WGS) entry which is preliminary data.</text>
</comment>
<feature type="region of interest" description="Disordered" evidence="5">
    <location>
        <begin position="359"/>
        <end position="381"/>
    </location>
</feature>
<dbReference type="InterPro" id="IPR010920">
    <property type="entry name" value="LSM_dom_sf"/>
</dbReference>
<evidence type="ECO:0000256" key="3">
    <source>
        <dbReference type="ARBA" id="ARBA00022989"/>
    </source>
</evidence>
<evidence type="ECO:0000259" key="7">
    <source>
        <dbReference type="Pfam" id="PF00924"/>
    </source>
</evidence>
<dbReference type="PANTHER" id="PTHR30566:SF25">
    <property type="entry name" value="INNER MEMBRANE PROTEIN"/>
    <property type="match status" value="1"/>
</dbReference>
<dbReference type="Gene3D" id="1.10.287.1260">
    <property type="match status" value="1"/>
</dbReference>
<dbReference type="Pfam" id="PF00924">
    <property type="entry name" value="MS_channel_2nd"/>
    <property type="match status" value="1"/>
</dbReference>
<feature type="transmembrane region" description="Helical" evidence="6">
    <location>
        <begin position="20"/>
        <end position="44"/>
    </location>
</feature>
<dbReference type="EMBL" id="JACIJR010000001">
    <property type="protein sequence ID" value="MBB5727732.1"/>
    <property type="molecule type" value="Genomic_DNA"/>
</dbReference>
<evidence type="ECO:0000256" key="2">
    <source>
        <dbReference type="ARBA" id="ARBA00022692"/>
    </source>
</evidence>
<feature type="transmembrane region" description="Helical" evidence="6">
    <location>
        <begin position="95"/>
        <end position="115"/>
    </location>
</feature>
<keyword evidence="9" id="KW-1185">Reference proteome</keyword>
<evidence type="ECO:0000256" key="5">
    <source>
        <dbReference type="SAM" id="MobiDB-lite"/>
    </source>
</evidence>
<dbReference type="PANTHER" id="PTHR30566">
    <property type="entry name" value="YNAI-RELATED MECHANOSENSITIVE ION CHANNEL"/>
    <property type="match status" value="1"/>
</dbReference>
<keyword evidence="3 6" id="KW-1133">Transmembrane helix</keyword>